<dbReference type="InterPro" id="IPR013785">
    <property type="entry name" value="Aldolase_TIM"/>
</dbReference>
<evidence type="ECO:0000256" key="5">
    <source>
        <dbReference type="ARBA" id="ARBA00023002"/>
    </source>
</evidence>
<dbReference type="InterPro" id="IPR017569">
    <property type="entry name" value="Enoyl_ACP_red-II_put"/>
</dbReference>
<dbReference type="NCBIfam" id="TIGR03151">
    <property type="entry name" value="enACPred_II"/>
    <property type="match status" value="1"/>
</dbReference>
<name>A0A9D1FYF2_9FIRM</name>
<dbReference type="SUPFAM" id="SSF51412">
    <property type="entry name" value="Inosine monophosphate dehydrogenase (IMPDH)"/>
    <property type="match status" value="1"/>
</dbReference>
<evidence type="ECO:0000256" key="2">
    <source>
        <dbReference type="ARBA" id="ARBA00013457"/>
    </source>
</evidence>
<keyword evidence="4" id="KW-0288">FMN</keyword>
<reference evidence="6" key="1">
    <citation type="submission" date="2020-10" db="EMBL/GenBank/DDBJ databases">
        <authorList>
            <person name="Gilroy R."/>
        </authorList>
    </citation>
    <scope>NUCLEOTIDE SEQUENCE</scope>
    <source>
        <strain evidence="6">13766</strain>
    </source>
</reference>
<dbReference type="Gene3D" id="3.20.20.70">
    <property type="entry name" value="Aldolase class I"/>
    <property type="match status" value="1"/>
</dbReference>
<accession>A0A9D1FYF2</accession>
<protein>
    <recommendedName>
        <fullName evidence="2">Probable nitronate monooxygenase</fullName>
    </recommendedName>
</protein>
<organism evidence="6 7">
    <name type="scientific">Candidatus Alectryocaccomicrobium excrementavium</name>
    <dbReference type="NCBI Taxonomy" id="2840668"/>
    <lineage>
        <taxon>Bacteria</taxon>
        <taxon>Bacillati</taxon>
        <taxon>Bacillota</taxon>
        <taxon>Clostridia</taxon>
        <taxon>Candidatus Alectryocaccomicrobium</taxon>
    </lineage>
</organism>
<evidence type="ECO:0000256" key="1">
    <source>
        <dbReference type="ARBA" id="ARBA00003535"/>
    </source>
</evidence>
<comment type="function">
    <text evidence="1">Nitronate monooxygenase that uses molecular oxygen to catalyze the oxidative denitrification of alkyl nitronates. Acts on propionate 3-nitronate (P3N), the presumed physiological substrate. Probably functions in the detoxification of P3N, a metabolic poison produced by plants and fungi as a defense mechanism.</text>
</comment>
<dbReference type="GO" id="GO:0018580">
    <property type="term" value="F:nitronate monooxygenase activity"/>
    <property type="evidence" value="ECO:0007669"/>
    <property type="project" value="InterPro"/>
</dbReference>
<evidence type="ECO:0000256" key="4">
    <source>
        <dbReference type="ARBA" id="ARBA00022643"/>
    </source>
</evidence>
<dbReference type="Pfam" id="PF03060">
    <property type="entry name" value="NMO"/>
    <property type="match status" value="2"/>
</dbReference>
<comment type="caution">
    <text evidence="6">The sequence shown here is derived from an EMBL/GenBank/DDBJ whole genome shotgun (WGS) entry which is preliminary data.</text>
</comment>
<dbReference type="PANTHER" id="PTHR32332">
    <property type="entry name" value="2-NITROPROPANE DIOXYGENASE"/>
    <property type="match status" value="1"/>
</dbReference>
<dbReference type="Proteomes" id="UP000824140">
    <property type="component" value="Unassembled WGS sequence"/>
</dbReference>
<dbReference type="InterPro" id="IPR004136">
    <property type="entry name" value="NMO"/>
</dbReference>
<keyword evidence="3" id="KW-0285">Flavoprotein</keyword>
<dbReference type="PANTHER" id="PTHR32332:SF20">
    <property type="entry name" value="2-NITROPROPANE DIOXYGENASE-LIKE PROTEIN"/>
    <property type="match status" value="1"/>
</dbReference>
<evidence type="ECO:0000313" key="6">
    <source>
        <dbReference type="EMBL" id="HIS91801.1"/>
    </source>
</evidence>
<sequence>MKTRITEAFGIEYPIFQGGMAWVSEAKLAAAVSNAGGLGIISAMNLDADYLRGQIRACREATDKPFGVNIMLMSPHVEEVAQLVMDEHVPVVTTGAGLPEKYMKQWVPAGIKVAPVVPSTAIAKRVARAGATAVIAEGCESGGHIGELTTMALVPQVVDAVDIPVLAAGGIADGRGIAASLMLGAEGVQCGTRFLCANECQIHENYKKKVLAARDIDTQVTGRRLGHPVRGLKNPMMRAMHDMEYDSSKTNEEIERYGAGALRRAAIEGDLETGTFMAGQIAALVKKEQPAAEIIREMFAEAEKLLAEAPKWLA</sequence>
<evidence type="ECO:0000313" key="7">
    <source>
        <dbReference type="Proteomes" id="UP000824140"/>
    </source>
</evidence>
<gene>
    <name evidence="6" type="primary">fabK</name>
    <name evidence="6" type="ORF">IAA84_02160</name>
</gene>
<dbReference type="EMBL" id="DVJN01000039">
    <property type="protein sequence ID" value="HIS91801.1"/>
    <property type="molecule type" value="Genomic_DNA"/>
</dbReference>
<evidence type="ECO:0000256" key="3">
    <source>
        <dbReference type="ARBA" id="ARBA00022630"/>
    </source>
</evidence>
<dbReference type="AlphaFoldDB" id="A0A9D1FYF2"/>
<dbReference type="CDD" id="cd04730">
    <property type="entry name" value="NPD_like"/>
    <property type="match status" value="1"/>
</dbReference>
<reference evidence="6" key="2">
    <citation type="journal article" date="2021" name="PeerJ">
        <title>Extensive microbial diversity within the chicken gut microbiome revealed by metagenomics and culture.</title>
        <authorList>
            <person name="Gilroy R."/>
            <person name="Ravi A."/>
            <person name="Getino M."/>
            <person name="Pursley I."/>
            <person name="Horton D.L."/>
            <person name="Alikhan N.F."/>
            <person name="Baker D."/>
            <person name="Gharbi K."/>
            <person name="Hall N."/>
            <person name="Watson M."/>
            <person name="Adriaenssens E.M."/>
            <person name="Foster-Nyarko E."/>
            <person name="Jarju S."/>
            <person name="Secka A."/>
            <person name="Antonio M."/>
            <person name="Oren A."/>
            <person name="Chaudhuri R.R."/>
            <person name="La Ragione R."/>
            <person name="Hildebrand F."/>
            <person name="Pallen M.J."/>
        </authorList>
    </citation>
    <scope>NUCLEOTIDE SEQUENCE</scope>
    <source>
        <strain evidence="6">13766</strain>
    </source>
</reference>
<keyword evidence="5" id="KW-0560">Oxidoreductase</keyword>
<proteinExistence type="predicted"/>